<evidence type="ECO:0000313" key="2">
    <source>
        <dbReference type="EMBL" id="EMP38658.1"/>
    </source>
</evidence>
<feature type="region of interest" description="Disordered" evidence="1">
    <location>
        <begin position="1"/>
        <end position="20"/>
    </location>
</feature>
<proteinExistence type="predicted"/>
<keyword evidence="3" id="KW-1185">Reference proteome</keyword>
<accession>M7C2M6</accession>
<protein>
    <submittedName>
        <fullName evidence="2">Uncharacterized protein</fullName>
    </submittedName>
</protein>
<evidence type="ECO:0000256" key="1">
    <source>
        <dbReference type="SAM" id="MobiDB-lite"/>
    </source>
</evidence>
<dbReference type="AlphaFoldDB" id="M7C2M6"/>
<sequence length="218" mass="23214">MKSGLLVPSPAQRSHPPLQPPLLEAQMVPVPKVRVNDVHSTWVGWEVCGVVGGMPPIGSNKATVVEKASVASMGAHTSVNFWVQYNIPFVVVDLVWNCCGAGSNSAFEGVAISTDCSGMIDGVDACSDCVIPIEGCAMVCSGAKPLGARHVDVQGFQSGPGVFCVKRLIRFSCQHLQALEWEILDSGLYLLGKLQELDPGSSSHDYGNGTYRRVCQVQ</sequence>
<gene>
    <name evidence="2" type="ORF">UY3_04139</name>
</gene>
<name>M7C2M6_CHEMY</name>
<dbReference type="EMBL" id="KB518694">
    <property type="protein sequence ID" value="EMP38658.1"/>
    <property type="molecule type" value="Genomic_DNA"/>
</dbReference>
<evidence type="ECO:0000313" key="3">
    <source>
        <dbReference type="Proteomes" id="UP000031443"/>
    </source>
</evidence>
<reference evidence="3" key="1">
    <citation type="journal article" date="2013" name="Nat. Genet.">
        <title>The draft genomes of soft-shell turtle and green sea turtle yield insights into the development and evolution of the turtle-specific body plan.</title>
        <authorList>
            <person name="Wang Z."/>
            <person name="Pascual-Anaya J."/>
            <person name="Zadissa A."/>
            <person name="Li W."/>
            <person name="Niimura Y."/>
            <person name="Huang Z."/>
            <person name="Li C."/>
            <person name="White S."/>
            <person name="Xiong Z."/>
            <person name="Fang D."/>
            <person name="Wang B."/>
            <person name="Ming Y."/>
            <person name="Chen Y."/>
            <person name="Zheng Y."/>
            <person name="Kuraku S."/>
            <person name="Pignatelli M."/>
            <person name="Herrero J."/>
            <person name="Beal K."/>
            <person name="Nozawa M."/>
            <person name="Li Q."/>
            <person name="Wang J."/>
            <person name="Zhang H."/>
            <person name="Yu L."/>
            <person name="Shigenobu S."/>
            <person name="Wang J."/>
            <person name="Liu J."/>
            <person name="Flicek P."/>
            <person name="Searle S."/>
            <person name="Wang J."/>
            <person name="Kuratani S."/>
            <person name="Yin Y."/>
            <person name="Aken B."/>
            <person name="Zhang G."/>
            <person name="Irie N."/>
        </authorList>
    </citation>
    <scope>NUCLEOTIDE SEQUENCE [LARGE SCALE GENOMIC DNA]</scope>
</reference>
<organism evidence="2 3">
    <name type="scientific">Chelonia mydas</name>
    <name type="common">Green sea-turtle</name>
    <name type="synonym">Chelonia agassizi</name>
    <dbReference type="NCBI Taxonomy" id="8469"/>
    <lineage>
        <taxon>Eukaryota</taxon>
        <taxon>Metazoa</taxon>
        <taxon>Chordata</taxon>
        <taxon>Craniata</taxon>
        <taxon>Vertebrata</taxon>
        <taxon>Euteleostomi</taxon>
        <taxon>Archelosauria</taxon>
        <taxon>Testudinata</taxon>
        <taxon>Testudines</taxon>
        <taxon>Cryptodira</taxon>
        <taxon>Durocryptodira</taxon>
        <taxon>Americhelydia</taxon>
        <taxon>Chelonioidea</taxon>
        <taxon>Cheloniidae</taxon>
        <taxon>Chelonia</taxon>
    </lineage>
</organism>
<dbReference type="Proteomes" id="UP000031443">
    <property type="component" value="Unassembled WGS sequence"/>
</dbReference>